<sequence length="281" mass="31978">MSKSFININGEILDAEDKIFNISNRGFKYGDGLFESMRMSSGKLNFANLHAERLQNGMKTLKLEGYSTLDTYFLKDKAEELCKRNKVGPNARLRLNVYRDGGGLYAPSQNKHGYTLEVTLLDSPNYEINAKGLIMDIYQDIQKPINKLSNLKTCNALPYVMAGIFKDQMRLDEAFILNQNGFLCETISANLFLVYKGIIYTPALSEGCIGGVMRQVVMELAKKSDLQIIEAQINPEILDEVEEVFITNASKGIQWVMGFNRKRYFNEVSRFLMDKLNKENK</sequence>
<evidence type="ECO:0000256" key="11">
    <source>
        <dbReference type="RuleBase" id="RU004106"/>
    </source>
</evidence>
<dbReference type="EC" id="2.6.1.42" evidence="6"/>
<comment type="pathway">
    <text evidence="4">Amino-acid biosynthesis; L-leucine biosynthesis; L-leucine from 3-methyl-2-oxobutanoate: step 4/4.</text>
</comment>
<evidence type="ECO:0000256" key="6">
    <source>
        <dbReference type="ARBA" id="ARBA00013053"/>
    </source>
</evidence>
<reference evidence="13 14" key="2">
    <citation type="submission" date="2016-06" db="EMBL/GenBank/DDBJ databases">
        <title>Pedobacter psychrophilus sp. nov., isolated from Antarctic fragmentary rock.</title>
        <authorList>
            <person name="Svec P."/>
        </authorList>
    </citation>
    <scope>NUCLEOTIDE SEQUENCE [LARGE SCALE GENOMIC DNA]</scope>
    <source>
        <strain evidence="13 14">CCM 8644</strain>
    </source>
</reference>
<organism evidence="13 14">
    <name type="scientific">Pedobacter psychrophilus</name>
    <dbReference type="NCBI Taxonomy" id="1826909"/>
    <lineage>
        <taxon>Bacteria</taxon>
        <taxon>Pseudomonadati</taxon>
        <taxon>Bacteroidota</taxon>
        <taxon>Sphingobacteriia</taxon>
        <taxon>Sphingobacteriales</taxon>
        <taxon>Sphingobacteriaceae</taxon>
        <taxon>Pedobacter</taxon>
    </lineage>
</organism>
<dbReference type="RefSeq" id="WP_068821256.1">
    <property type="nucleotide sequence ID" value="NZ_LWHJ01000011.1"/>
</dbReference>
<comment type="caution">
    <text evidence="13">The sequence shown here is derived from an EMBL/GenBank/DDBJ whole genome shotgun (WGS) entry which is preliminary data.</text>
</comment>
<comment type="cofactor">
    <cofactor evidence="1 12">
        <name>pyridoxal 5'-phosphate</name>
        <dbReference type="ChEBI" id="CHEBI:597326"/>
    </cofactor>
</comment>
<evidence type="ECO:0000256" key="4">
    <source>
        <dbReference type="ARBA" id="ARBA00005072"/>
    </source>
</evidence>
<evidence type="ECO:0000256" key="12">
    <source>
        <dbReference type="RuleBase" id="RU004516"/>
    </source>
</evidence>
<dbReference type="InterPro" id="IPR043132">
    <property type="entry name" value="BCAT-like_C"/>
</dbReference>
<dbReference type="EMBL" id="LWHJ01000011">
    <property type="protein sequence ID" value="OAQ42226.1"/>
    <property type="molecule type" value="Genomic_DNA"/>
</dbReference>
<dbReference type="GO" id="GO:0004084">
    <property type="term" value="F:branched-chain-amino-acid transaminase activity"/>
    <property type="evidence" value="ECO:0007669"/>
    <property type="project" value="UniProtKB-EC"/>
</dbReference>
<evidence type="ECO:0000313" key="13">
    <source>
        <dbReference type="EMBL" id="OAQ42226.1"/>
    </source>
</evidence>
<evidence type="ECO:0000256" key="2">
    <source>
        <dbReference type="ARBA" id="ARBA00004824"/>
    </source>
</evidence>
<dbReference type="InterPro" id="IPR001544">
    <property type="entry name" value="Aminotrans_IV"/>
</dbReference>
<dbReference type="PROSITE" id="PS00770">
    <property type="entry name" value="AA_TRANSFER_CLASS_4"/>
    <property type="match status" value="1"/>
</dbReference>
<comment type="catalytic activity">
    <reaction evidence="10">
        <text>L-leucine + 2-oxoglutarate = 4-methyl-2-oxopentanoate + L-glutamate</text>
        <dbReference type="Rhea" id="RHEA:18321"/>
        <dbReference type="ChEBI" id="CHEBI:16810"/>
        <dbReference type="ChEBI" id="CHEBI:17865"/>
        <dbReference type="ChEBI" id="CHEBI:29985"/>
        <dbReference type="ChEBI" id="CHEBI:57427"/>
        <dbReference type="EC" id="2.6.1.42"/>
    </reaction>
</comment>
<dbReference type="InterPro" id="IPR018300">
    <property type="entry name" value="Aminotrans_IV_CS"/>
</dbReference>
<evidence type="ECO:0000256" key="9">
    <source>
        <dbReference type="ARBA" id="ARBA00048798"/>
    </source>
</evidence>
<comment type="catalytic activity">
    <reaction evidence="9">
        <text>L-isoleucine + 2-oxoglutarate = (S)-3-methyl-2-oxopentanoate + L-glutamate</text>
        <dbReference type="Rhea" id="RHEA:24801"/>
        <dbReference type="ChEBI" id="CHEBI:16810"/>
        <dbReference type="ChEBI" id="CHEBI:29985"/>
        <dbReference type="ChEBI" id="CHEBI:35146"/>
        <dbReference type="ChEBI" id="CHEBI:58045"/>
        <dbReference type="EC" id="2.6.1.42"/>
    </reaction>
</comment>
<keyword evidence="14" id="KW-1185">Reference proteome</keyword>
<evidence type="ECO:0000313" key="14">
    <source>
        <dbReference type="Proteomes" id="UP000078459"/>
    </source>
</evidence>
<keyword evidence="7 12" id="KW-0663">Pyridoxal phosphate</keyword>
<dbReference type="Proteomes" id="UP000078459">
    <property type="component" value="Unassembled WGS sequence"/>
</dbReference>
<dbReference type="InterPro" id="IPR050571">
    <property type="entry name" value="Class-IV_PLP-Dep_Aminotrnsfr"/>
</dbReference>
<evidence type="ECO:0000256" key="10">
    <source>
        <dbReference type="ARBA" id="ARBA00049229"/>
    </source>
</evidence>
<dbReference type="InterPro" id="IPR043131">
    <property type="entry name" value="BCAT-like_N"/>
</dbReference>
<reference evidence="13 14" key="1">
    <citation type="submission" date="2016-04" db="EMBL/GenBank/DDBJ databases">
        <authorList>
            <person name="Evans L.H."/>
            <person name="Alamgir A."/>
            <person name="Owens N."/>
            <person name="Weber N.D."/>
            <person name="Virtaneva K."/>
            <person name="Barbian K."/>
            <person name="Babar A."/>
            <person name="Rosenke K."/>
        </authorList>
    </citation>
    <scope>NUCLEOTIDE SEQUENCE [LARGE SCALE GENOMIC DNA]</scope>
    <source>
        <strain evidence="13 14">CCM 8644</strain>
    </source>
</reference>
<comment type="pathway">
    <text evidence="2">Amino-acid biosynthesis; L-isoleucine biosynthesis; L-isoleucine from 2-oxobutanoate: step 4/4.</text>
</comment>
<proteinExistence type="inferred from homology"/>
<dbReference type="OrthoDB" id="9805628at2"/>
<comment type="pathway">
    <text evidence="3">Amino-acid biosynthesis; L-valine biosynthesis; L-valine from pyruvate: step 4/4.</text>
</comment>
<protein>
    <recommendedName>
        <fullName evidence="6">branched-chain-amino-acid transaminase</fullName>
        <ecNumber evidence="6">2.6.1.42</ecNumber>
    </recommendedName>
</protein>
<dbReference type="CDD" id="cd00449">
    <property type="entry name" value="PLPDE_IV"/>
    <property type="match status" value="1"/>
</dbReference>
<dbReference type="PANTHER" id="PTHR42743:SF11">
    <property type="entry name" value="AMINODEOXYCHORISMATE LYASE"/>
    <property type="match status" value="1"/>
</dbReference>
<evidence type="ECO:0000256" key="3">
    <source>
        <dbReference type="ARBA" id="ARBA00004931"/>
    </source>
</evidence>
<dbReference type="PANTHER" id="PTHR42743">
    <property type="entry name" value="AMINO-ACID AMINOTRANSFERASE"/>
    <property type="match status" value="1"/>
</dbReference>
<gene>
    <name evidence="13" type="ORF">A5893_03690</name>
</gene>
<dbReference type="Gene3D" id="3.20.10.10">
    <property type="entry name" value="D-amino Acid Aminotransferase, subunit A, domain 2"/>
    <property type="match status" value="1"/>
</dbReference>
<evidence type="ECO:0000256" key="8">
    <source>
        <dbReference type="ARBA" id="ARBA00048212"/>
    </source>
</evidence>
<dbReference type="AlphaFoldDB" id="A0A179DMD5"/>
<keyword evidence="13" id="KW-0456">Lyase</keyword>
<name>A0A179DMD5_9SPHI</name>
<comment type="similarity">
    <text evidence="5 11">Belongs to the class-IV pyridoxal-phosphate-dependent aminotransferase family.</text>
</comment>
<evidence type="ECO:0000256" key="7">
    <source>
        <dbReference type="ARBA" id="ARBA00022898"/>
    </source>
</evidence>
<dbReference type="GO" id="GO:0046394">
    <property type="term" value="P:carboxylic acid biosynthetic process"/>
    <property type="evidence" value="ECO:0007669"/>
    <property type="project" value="UniProtKB-ARBA"/>
</dbReference>
<dbReference type="GO" id="GO:0016829">
    <property type="term" value="F:lyase activity"/>
    <property type="evidence" value="ECO:0007669"/>
    <property type="project" value="UniProtKB-KW"/>
</dbReference>
<dbReference type="Gene3D" id="3.30.470.10">
    <property type="match status" value="1"/>
</dbReference>
<accession>A0A179DMD5</accession>
<dbReference type="STRING" id="1826909.A5893_03690"/>
<dbReference type="SUPFAM" id="SSF56752">
    <property type="entry name" value="D-aminoacid aminotransferase-like PLP-dependent enzymes"/>
    <property type="match status" value="1"/>
</dbReference>
<dbReference type="Pfam" id="PF01063">
    <property type="entry name" value="Aminotran_4"/>
    <property type="match status" value="1"/>
</dbReference>
<dbReference type="InterPro" id="IPR036038">
    <property type="entry name" value="Aminotransferase-like"/>
</dbReference>
<evidence type="ECO:0000256" key="1">
    <source>
        <dbReference type="ARBA" id="ARBA00001933"/>
    </source>
</evidence>
<comment type="catalytic activity">
    <reaction evidence="8">
        <text>L-valine + 2-oxoglutarate = 3-methyl-2-oxobutanoate + L-glutamate</text>
        <dbReference type="Rhea" id="RHEA:24813"/>
        <dbReference type="ChEBI" id="CHEBI:11851"/>
        <dbReference type="ChEBI" id="CHEBI:16810"/>
        <dbReference type="ChEBI" id="CHEBI:29985"/>
        <dbReference type="ChEBI" id="CHEBI:57762"/>
        <dbReference type="EC" id="2.6.1.42"/>
    </reaction>
</comment>
<evidence type="ECO:0000256" key="5">
    <source>
        <dbReference type="ARBA" id="ARBA00009320"/>
    </source>
</evidence>